<dbReference type="RefSeq" id="WP_036171636.1">
    <property type="nucleotide sequence ID" value="NZ_AVCZ01000002.1"/>
</dbReference>
<keyword evidence="5" id="KW-1185">Reference proteome</keyword>
<accession>A0A0A3JYI8</accession>
<comment type="similarity">
    <text evidence="1 3">Belongs to the FlgD family.</text>
</comment>
<proteinExistence type="inferred from homology"/>
<comment type="function">
    <text evidence="3">Required for flagellar hook formation. May act as a scaffolding protein.</text>
</comment>
<dbReference type="NCBIfam" id="NF007197">
    <property type="entry name" value="PRK09618.1"/>
    <property type="match status" value="1"/>
</dbReference>
<evidence type="ECO:0000313" key="5">
    <source>
        <dbReference type="Proteomes" id="UP000030595"/>
    </source>
</evidence>
<dbReference type="eggNOG" id="COG1843">
    <property type="taxonomic scope" value="Bacteria"/>
</dbReference>
<sequence length="217" mass="24731">MANTNPISNDYYLSNRTTTKQTGSNSLGKDAFLQLLVTQLQHQDPTQPMDNTEYIAQLAQFSSLEQMQNMTKAIENLLDSQHQSQLMDYTTFIGKEIQWHELTEEVDEEGNLIVNEGTGVIEQLKFIDGEPYFVLKDGKEITPGHISSIFNRPSTVEPTENPLVEASKLIGRKVRYEEDGEWVQSIIDSVKTNNSVIEFILQNEKVLKKDQFELISE</sequence>
<evidence type="ECO:0000256" key="3">
    <source>
        <dbReference type="RuleBase" id="RU362076"/>
    </source>
</evidence>
<dbReference type="Proteomes" id="UP000030595">
    <property type="component" value="Unassembled WGS sequence"/>
</dbReference>
<keyword evidence="4" id="KW-0969">Cilium</keyword>
<keyword evidence="4" id="KW-0966">Cell projection</keyword>
<comment type="caution">
    <text evidence="4">The sequence shown here is derived from an EMBL/GenBank/DDBJ whole genome shotgun (WGS) entry which is preliminary data.</text>
</comment>
<dbReference type="Pfam" id="PF03963">
    <property type="entry name" value="FlgD"/>
    <property type="match status" value="1"/>
</dbReference>
<keyword evidence="2 3" id="KW-1005">Bacterial flagellum biogenesis</keyword>
<reference evidence="4 5" key="1">
    <citation type="submission" date="2014-02" db="EMBL/GenBank/DDBJ databases">
        <title>Draft genome sequence of Lysinibacillus massiliensis CCUG 49529.</title>
        <authorList>
            <person name="Zhang F."/>
            <person name="Wang G."/>
            <person name="Zhang L."/>
        </authorList>
    </citation>
    <scope>NUCLEOTIDE SEQUENCE [LARGE SCALE GENOMIC DNA]</scope>
    <source>
        <strain evidence="4 5">CCUG 49529</strain>
    </source>
</reference>
<name>A0A0A3JYI8_9BACL</name>
<dbReference type="GO" id="GO:0044781">
    <property type="term" value="P:bacterial-type flagellum organization"/>
    <property type="evidence" value="ECO:0007669"/>
    <property type="project" value="UniProtKB-UniRule"/>
</dbReference>
<dbReference type="OrthoDB" id="280334at2"/>
<dbReference type="InterPro" id="IPR005648">
    <property type="entry name" value="FlgD"/>
</dbReference>
<dbReference type="AlphaFoldDB" id="A0A0A3JYI8"/>
<evidence type="ECO:0000256" key="2">
    <source>
        <dbReference type="ARBA" id="ARBA00022795"/>
    </source>
</evidence>
<evidence type="ECO:0000313" key="4">
    <source>
        <dbReference type="EMBL" id="KGR92072.1"/>
    </source>
</evidence>
<keyword evidence="4" id="KW-0282">Flagellum</keyword>
<organism evidence="4 5">
    <name type="scientific">Ureibacillus massiliensis 4400831 = CIP 108448 = CCUG 49529</name>
    <dbReference type="NCBI Taxonomy" id="1211035"/>
    <lineage>
        <taxon>Bacteria</taxon>
        <taxon>Bacillati</taxon>
        <taxon>Bacillota</taxon>
        <taxon>Bacilli</taxon>
        <taxon>Bacillales</taxon>
        <taxon>Caryophanaceae</taxon>
        <taxon>Ureibacillus</taxon>
    </lineage>
</organism>
<evidence type="ECO:0000256" key="1">
    <source>
        <dbReference type="ARBA" id="ARBA00010577"/>
    </source>
</evidence>
<protein>
    <recommendedName>
        <fullName evidence="3">Basal-body rod modification protein FlgD</fullName>
    </recommendedName>
</protein>
<dbReference type="EMBL" id="JPVQ01000002">
    <property type="protein sequence ID" value="KGR92072.1"/>
    <property type="molecule type" value="Genomic_DNA"/>
</dbReference>
<gene>
    <name evidence="4" type="ORF">CD30_01745</name>
</gene>